<dbReference type="GO" id="GO:0005524">
    <property type="term" value="F:ATP binding"/>
    <property type="evidence" value="ECO:0007669"/>
    <property type="project" value="UniProtKB-KW"/>
</dbReference>
<dbReference type="EMBL" id="JABMIG020000030">
    <property type="protein sequence ID" value="KAL3800791.1"/>
    <property type="molecule type" value="Genomic_DNA"/>
</dbReference>
<dbReference type="Proteomes" id="UP001516023">
    <property type="component" value="Unassembled WGS sequence"/>
</dbReference>
<dbReference type="PROSITE" id="PS00674">
    <property type="entry name" value="AAA"/>
    <property type="match status" value="1"/>
</dbReference>
<dbReference type="FunFam" id="3.40.50.300:FF:002994">
    <property type="entry name" value="ATPase, AAA family protein"/>
    <property type="match status" value="1"/>
</dbReference>
<keyword evidence="8" id="KW-1185">Reference proteome</keyword>
<dbReference type="GO" id="GO:0005737">
    <property type="term" value="C:cytoplasm"/>
    <property type="evidence" value="ECO:0007669"/>
    <property type="project" value="UniProtKB-ARBA"/>
</dbReference>
<dbReference type="InterPro" id="IPR050168">
    <property type="entry name" value="AAA_ATPase_domain"/>
</dbReference>
<dbReference type="InterPro" id="IPR003960">
    <property type="entry name" value="ATPase_AAA_CS"/>
</dbReference>
<organism evidence="7 8">
    <name type="scientific">Cyclotella cryptica</name>
    <dbReference type="NCBI Taxonomy" id="29204"/>
    <lineage>
        <taxon>Eukaryota</taxon>
        <taxon>Sar</taxon>
        <taxon>Stramenopiles</taxon>
        <taxon>Ochrophyta</taxon>
        <taxon>Bacillariophyta</taxon>
        <taxon>Coscinodiscophyceae</taxon>
        <taxon>Thalassiosirophycidae</taxon>
        <taxon>Stephanodiscales</taxon>
        <taxon>Stephanodiscaceae</taxon>
        <taxon>Cyclotella</taxon>
    </lineage>
</organism>
<dbReference type="SMART" id="SM00382">
    <property type="entry name" value="AAA"/>
    <property type="match status" value="2"/>
</dbReference>
<sequence>MRGISATSAAAAAACCLISTTSASIPPFGITNHHAFGALNSRGGSVVCCVLSPRAPFPLTFMFLHVKRLSLHDCCHRKIIRAERDQFISNSNEKEPARKPTPSKKKKKKTKVPSDKATIDIVKSTSPSSTNEKDNSVAILSSNKPSMKVFLYDSLEGHTVVGMTESSMESLGLFDGDTVSIKGKRGKKTMGTVAMISDADVSALDASVLKSEGGAIGLTRDAMKNAGVRAGDAVTISPAPDVKFGKAVLILPYADSVEEAGLDTNGEENDLFDMYLRPYFEGKFRTLHRGDSFHIDGPKGLIEFQCVEIDSVEVDGDSACVVVDDTVIECEGEPIDRDDVDDLADAGYDTIGGASNHLAAIRELVELPLRHPELWTKLGINTPRGVLLTGPSGCGKTAMARAVAAETGAYFFVINGPEVISKRAGESETNLRRAFEDAEANAPDYNGAIIFIDEIDSIAPRRDKAGGEVEKRIVSQLLTLMDGLKPTSKVIVIAATNRPGVVEPALRRPGRFDRELDMGIPDEKGRLEILQIKTRDMRLGKDVDLEILARGSHGFVGADLQQLCMEAALECIREKMGLIDFDKDRVDKKILDSIVVEMKHFDHAMGVVHPSSLRESAVEVPDVHWEDVGGLEDVKRELHETVQYPVEHAEKYIKFGMNPSKGVLFYGPPGCGKTLLAKAIANECGANFISIKGPELLTQWFGESEANVRELFDKARAASPCILMFDEMDSIAKTRGSGGPGSSEAGDRVINQILTEVDGVGARKNVFVIGATNRPDIIDPAVIRPGRLDQLIYIPLPDLASRLSIFKAALRKAPVDPSVDIEVLARSTHGFSGADITEICTSASKLAIREAILAEEDRLKKVAAGELEEDEGKMRPEDMVITKRHFNFAMSKARRSVSEQDIAVYEEFAEKQKAVRGEAATNFKFDDVGTVSGDNNDIHHDDDAGDDLYA</sequence>
<keyword evidence="1" id="KW-0547">Nucleotide-binding</keyword>
<evidence type="ECO:0008006" key="9">
    <source>
        <dbReference type="Google" id="ProtNLM"/>
    </source>
</evidence>
<dbReference type="InterPro" id="IPR041569">
    <property type="entry name" value="AAA_lid_3"/>
</dbReference>
<name>A0ABD3QLI8_9STRA</name>
<evidence type="ECO:0000256" key="3">
    <source>
        <dbReference type="SAM" id="MobiDB-lite"/>
    </source>
</evidence>
<keyword evidence="2" id="KW-0067">ATP-binding</keyword>
<dbReference type="Gene3D" id="3.40.50.300">
    <property type="entry name" value="P-loop containing nucleotide triphosphate hydrolases"/>
    <property type="match status" value="2"/>
</dbReference>
<dbReference type="SMART" id="SM01073">
    <property type="entry name" value="CDC48_N"/>
    <property type="match status" value="1"/>
</dbReference>
<feature type="signal peptide" evidence="4">
    <location>
        <begin position="1"/>
        <end position="23"/>
    </location>
</feature>
<dbReference type="Gene3D" id="1.10.8.60">
    <property type="match status" value="2"/>
</dbReference>
<evidence type="ECO:0000256" key="2">
    <source>
        <dbReference type="ARBA" id="ARBA00022840"/>
    </source>
</evidence>
<feature type="domain" description="AAA+ ATPase" evidence="5">
    <location>
        <begin position="382"/>
        <end position="522"/>
    </location>
</feature>
<dbReference type="AlphaFoldDB" id="A0ABD3QLI8"/>
<evidence type="ECO:0000256" key="4">
    <source>
        <dbReference type="SAM" id="SignalP"/>
    </source>
</evidence>
<dbReference type="SUPFAM" id="SSF54585">
    <property type="entry name" value="Cdc48 domain 2-like"/>
    <property type="match status" value="1"/>
</dbReference>
<dbReference type="InterPro" id="IPR009010">
    <property type="entry name" value="Asp_de-COase-like_dom_sf"/>
</dbReference>
<accession>A0ABD3QLI8</accession>
<dbReference type="FunFam" id="1.10.8.60:FF:000057">
    <property type="entry name" value="AAA family ATPase, CDC48 subfamily"/>
    <property type="match status" value="1"/>
</dbReference>
<evidence type="ECO:0000259" key="5">
    <source>
        <dbReference type="SMART" id="SM00382"/>
    </source>
</evidence>
<dbReference type="PANTHER" id="PTHR23077">
    <property type="entry name" value="AAA-FAMILY ATPASE"/>
    <property type="match status" value="1"/>
</dbReference>
<dbReference type="Pfam" id="PF00004">
    <property type="entry name" value="AAA"/>
    <property type="match status" value="2"/>
</dbReference>
<dbReference type="InterPro" id="IPR027417">
    <property type="entry name" value="P-loop_NTPase"/>
</dbReference>
<keyword evidence="4" id="KW-0732">Signal</keyword>
<evidence type="ECO:0000313" key="7">
    <source>
        <dbReference type="EMBL" id="KAL3800791.1"/>
    </source>
</evidence>
<gene>
    <name evidence="7" type="ORF">HJC23_001628</name>
</gene>
<dbReference type="InterPro" id="IPR003959">
    <property type="entry name" value="ATPase_AAA_core"/>
</dbReference>
<feature type="compositionally biased region" description="Basic residues" evidence="3">
    <location>
        <begin position="101"/>
        <end position="111"/>
    </location>
</feature>
<evidence type="ECO:0000259" key="6">
    <source>
        <dbReference type="SMART" id="SM01073"/>
    </source>
</evidence>
<feature type="domain" description="AAA+ ATPase" evidence="5">
    <location>
        <begin position="659"/>
        <end position="798"/>
    </location>
</feature>
<feature type="domain" description="CDC48 N-terminal subdomain" evidence="6">
    <location>
        <begin position="146"/>
        <end position="242"/>
    </location>
</feature>
<protein>
    <recommendedName>
        <fullName evidence="9">Cell division cycle protein 48</fullName>
    </recommendedName>
</protein>
<evidence type="ECO:0000256" key="1">
    <source>
        <dbReference type="ARBA" id="ARBA00022741"/>
    </source>
</evidence>
<dbReference type="InterPro" id="IPR029067">
    <property type="entry name" value="CDC48_domain_2-like_sf"/>
</dbReference>
<dbReference type="SUPFAM" id="SSF50692">
    <property type="entry name" value="ADC-like"/>
    <property type="match status" value="1"/>
</dbReference>
<feature type="chain" id="PRO_5044790184" description="Cell division cycle protein 48" evidence="4">
    <location>
        <begin position="24"/>
        <end position="950"/>
    </location>
</feature>
<dbReference type="InterPro" id="IPR003338">
    <property type="entry name" value="CDC4_N-term_subdom"/>
</dbReference>
<dbReference type="Gene3D" id="2.40.40.20">
    <property type="match status" value="1"/>
</dbReference>
<dbReference type="FunFam" id="1.10.8.60:FF:000173">
    <property type="entry name" value="Cell division cycle protein 48"/>
    <property type="match status" value="1"/>
</dbReference>
<dbReference type="SUPFAM" id="SSF52540">
    <property type="entry name" value="P-loop containing nucleoside triphosphate hydrolases"/>
    <property type="match status" value="2"/>
</dbReference>
<dbReference type="PANTHER" id="PTHR23077:SF171">
    <property type="entry name" value="NUCLEAR VALOSIN-CONTAINING PROTEIN-LIKE"/>
    <property type="match status" value="1"/>
</dbReference>
<dbReference type="InterPro" id="IPR003593">
    <property type="entry name" value="AAA+_ATPase"/>
</dbReference>
<dbReference type="FunFam" id="3.40.50.300:FF:000048">
    <property type="entry name" value="Transitional endoplasmic reticulum ATPase"/>
    <property type="match status" value="1"/>
</dbReference>
<dbReference type="FunFam" id="3.10.330.10:FF:000001">
    <property type="entry name" value="Cell division control 48"/>
    <property type="match status" value="1"/>
</dbReference>
<evidence type="ECO:0000313" key="8">
    <source>
        <dbReference type="Proteomes" id="UP001516023"/>
    </source>
</evidence>
<dbReference type="CDD" id="cd19528">
    <property type="entry name" value="RecA-like_CDC48_r2-like"/>
    <property type="match status" value="1"/>
</dbReference>
<feature type="region of interest" description="Disordered" evidence="3">
    <location>
        <begin position="90"/>
        <end position="137"/>
    </location>
</feature>
<feature type="region of interest" description="Disordered" evidence="3">
    <location>
        <begin position="926"/>
        <end position="950"/>
    </location>
</feature>
<comment type="caution">
    <text evidence="7">The sequence shown here is derived from an EMBL/GenBank/DDBJ whole genome shotgun (WGS) entry which is preliminary data.</text>
</comment>
<dbReference type="Pfam" id="PF17862">
    <property type="entry name" value="AAA_lid_3"/>
    <property type="match status" value="2"/>
</dbReference>
<dbReference type="PROSITE" id="PS51257">
    <property type="entry name" value="PROKAR_LIPOPROTEIN"/>
    <property type="match status" value="1"/>
</dbReference>
<proteinExistence type="predicted"/>
<dbReference type="Gene3D" id="3.10.330.10">
    <property type="match status" value="1"/>
</dbReference>
<reference evidence="7 8" key="1">
    <citation type="journal article" date="2020" name="G3 (Bethesda)">
        <title>Improved Reference Genome for Cyclotella cryptica CCMP332, a Model for Cell Wall Morphogenesis, Salinity Adaptation, and Lipid Production in Diatoms (Bacillariophyta).</title>
        <authorList>
            <person name="Roberts W.R."/>
            <person name="Downey K.M."/>
            <person name="Ruck E.C."/>
            <person name="Traller J.C."/>
            <person name="Alverson A.J."/>
        </authorList>
    </citation>
    <scope>NUCLEOTIDE SEQUENCE [LARGE SCALE GENOMIC DNA]</scope>
    <source>
        <strain evidence="7 8">CCMP332</strain>
    </source>
</reference>